<dbReference type="SUPFAM" id="SSF55874">
    <property type="entry name" value="ATPase domain of HSP90 chaperone/DNA topoisomerase II/histidine kinase"/>
    <property type="match status" value="1"/>
</dbReference>
<organism evidence="1 2">
    <name type="scientific">Pseudoclavibacter caeni</name>
    <dbReference type="NCBI Taxonomy" id="908846"/>
    <lineage>
        <taxon>Bacteria</taxon>
        <taxon>Bacillati</taxon>
        <taxon>Actinomycetota</taxon>
        <taxon>Actinomycetes</taxon>
        <taxon>Micrococcales</taxon>
        <taxon>Microbacteriaceae</taxon>
        <taxon>Pseudoclavibacter</taxon>
    </lineage>
</organism>
<accession>A0A7C8BRN3</accession>
<reference evidence="1 2" key="1">
    <citation type="submission" date="2019-09" db="EMBL/GenBank/DDBJ databases">
        <title>Phylogeny of genus Pseudoclavibacter and closely related genus.</title>
        <authorList>
            <person name="Li Y."/>
        </authorList>
    </citation>
    <scope>NUCLEOTIDE SEQUENCE [LARGE SCALE GENOMIC DNA]</scope>
    <source>
        <strain evidence="1 2">JCM 16921</strain>
    </source>
</reference>
<keyword evidence="2" id="KW-1185">Reference proteome</keyword>
<dbReference type="GO" id="GO:0016301">
    <property type="term" value="F:kinase activity"/>
    <property type="evidence" value="ECO:0007669"/>
    <property type="project" value="UniProtKB-KW"/>
</dbReference>
<evidence type="ECO:0000313" key="1">
    <source>
        <dbReference type="EMBL" id="KAB1632524.1"/>
    </source>
</evidence>
<dbReference type="InterPro" id="IPR036890">
    <property type="entry name" value="HATPase_C_sf"/>
</dbReference>
<evidence type="ECO:0000313" key="2">
    <source>
        <dbReference type="Proteomes" id="UP000481339"/>
    </source>
</evidence>
<dbReference type="Gene3D" id="3.30.565.10">
    <property type="entry name" value="Histidine kinase-like ATPase, C-terminal domain"/>
    <property type="match status" value="1"/>
</dbReference>
<dbReference type="OrthoDB" id="8807260at2"/>
<protein>
    <submittedName>
        <fullName evidence="1">HAMP domain-containing histidine kinase</fullName>
    </submittedName>
</protein>
<dbReference type="AlphaFoldDB" id="A0A7C8BRN3"/>
<keyword evidence="1" id="KW-0418">Kinase</keyword>
<gene>
    <name evidence="1" type="ORF">F8O02_04975</name>
</gene>
<dbReference type="Proteomes" id="UP000481339">
    <property type="component" value="Unassembled WGS sequence"/>
</dbReference>
<keyword evidence="1" id="KW-0808">Transferase</keyword>
<name>A0A7C8BRN3_9MICO</name>
<comment type="caution">
    <text evidence="1">The sequence shown here is derived from an EMBL/GenBank/DDBJ whole genome shotgun (WGS) entry which is preliminary data.</text>
</comment>
<dbReference type="EMBL" id="WBKA01000003">
    <property type="protein sequence ID" value="KAB1632524.1"/>
    <property type="molecule type" value="Genomic_DNA"/>
</dbReference>
<proteinExistence type="predicted"/>
<sequence>MGLALVREIATRHGRDVAVVNTGPTGTTMRMRLPHWGMVSMWCR</sequence>